<evidence type="ECO:0000313" key="2">
    <source>
        <dbReference type="EMBL" id="GII29094.1"/>
    </source>
</evidence>
<feature type="region of interest" description="Disordered" evidence="1">
    <location>
        <begin position="57"/>
        <end position="80"/>
    </location>
</feature>
<evidence type="ECO:0000313" key="3">
    <source>
        <dbReference type="Proteomes" id="UP000650628"/>
    </source>
</evidence>
<organism evidence="2 3">
    <name type="scientific">Planotetraspora mira</name>
    <dbReference type="NCBI Taxonomy" id="58121"/>
    <lineage>
        <taxon>Bacteria</taxon>
        <taxon>Bacillati</taxon>
        <taxon>Actinomycetota</taxon>
        <taxon>Actinomycetes</taxon>
        <taxon>Streptosporangiales</taxon>
        <taxon>Streptosporangiaceae</taxon>
        <taxon>Planotetraspora</taxon>
    </lineage>
</organism>
<keyword evidence="3" id="KW-1185">Reference proteome</keyword>
<protein>
    <submittedName>
        <fullName evidence="2">Uncharacterized protein</fullName>
    </submittedName>
</protein>
<evidence type="ECO:0000256" key="1">
    <source>
        <dbReference type="SAM" id="MobiDB-lite"/>
    </source>
</evidence>
<comment type="caution">
    <text evidence="2">The sequence shown here is derived from an EMBL/GenBank/DDBJ whole genome shotgun (WGS) entry which is preliminary data.</text>
</comment>
<sequence>MRVLADTALKATRGVVGKASTSPMVLSSAGNIPLTCMVEVAEFPQSGEYRSTIVGPLRELSGGTDGATTRRATRRICRNR</sequence>
<dbReference type="Proteomes" id="UP000650628">
    <property type="component" value="Unassembled WGS sequence"/>
</dbReference>
<dbReference type="EMBL" id="BOOO01000013">
    <property type="protein sequence ID" value="GII29094.1"/>
    <property type="molecule type" value="Genomic_DNA"/>
</dbReference>
<reference evidence="2 3" key="1">
    <citation type="submission" date="2021-01" db="EMBL/GenBank/DDBJ databases">
        <title>Whole genome shotgun sequence of Planotetraspora mira NBRC 15435.</title>
        <authorList>
            <person name="Komaki H."/>
            <person name="Tamura T."/>
        </authorList>
    </citation>
    <scope>NUCLEOTIDE SEQUENCE [LARGE SCALE GENOMIC DNA]</scope>
    <source>
        <strain evidence="2 3">NBRC 15435</strain>
    </source>
</reference>
<feature type="compositionally biased region" description="Basic residues" evidence="1">
    <location>
        <begin position="71"/>
        <end position="80"/>
    </location>
</feature>
<dbReference type="AlphaFoldDB" id="A0A8J3TN17"/>
<name>A0A8J3TN17_9ACTN</name>
<proteinExistence type="predicted"/>
<accession>A0A8J3TN17</accession>
<gene>
    <name evidence="2" type="ORF">Pmi06nite_25360</name>
</gene>